<accession>A0ABW5BMI3</accession>
<evidence type="ECO:0000313" key="4">
    <source>
        <dbReference type="Proteomes" id="UP001597294"/>
    </source>
</evidence>
<feature type="region of interest" description="Disordered" evidence="2">
    <location>
        <begin position="137"/>
        <end position="208"/>
    </location>
</feature>
<feature type="compositionally biased region" description="Low complexity" evidence="2">
    <location>
        <begin position="146"/>
        <end position="168"/>
    </location>
</feature>
<feature type="region of interest" description="Disordered" evidence="2">
    <location>
        <begin position="1"/>
        <end position="25"/>
    </location>
</feature>
<dbReference type="EMBL" id="JBHUII010000010">
    <property type="protein sequence ID" value="MFD2207097.1"/>
    <property type="molecule type" value="Genomic_DNA"/>
</dbReference>
<name>A0ABW5BMI3_9PROT</name>
<comment type="similarity">
    <text evidence="1">Belongs to the bactofilin family.</text>
</comment>
<dbReference type="Proteomes" id="UP001597294">
    <property type="component" value="Unassembled WGS sequence"/>
</dbReference>
<dbReference type="InterPro" id="IPR007607">
    <property type="entry name" value="BacA/B"/>
</dbReference>
<sequence>MFSKSNKKNNNVVKSDSPSKKIEASGIPSILSPDLNLTGDLSSVGDLQIDGTVQGDVTCRSVTIGEKAVVTGSVNAEEIRVCGMVSGQLNATTITLASTAKVIGDIMHKSIAIEAGAQVEGQFRRISEHAPKAVTSNVAEKFSEKTSTPVTVQPTSGTTTTEVTATTGDSSFANGSGTQPTSGITEVKTDVKAVEKKPNTYGSSWNNN</sequence>
<evidence type="ECO:0000256" key="1">
    <source>
        <dbReference type="ARBA" id="ARBA00044755"/>
    </source>
</evidence>
<proteinExistence type="inferred from homology"/>
<dbReference type="RefSeq" id="WP_380253391.1">
    <property type="nucleotide sequence ID" value="NZ_JBHUII010000010.1"/>
</dbReference>
<protein>
    <submittedName>
        <fullName evidence="3">Polymer-forming cytoskeletal protein</fullName>
    </submittedName>
</protein>
<evidence type="ECO:0000313" key="3">
    <source>
        <dbReference type="EMBL" id="MFD2207097.1"/>
    </source>
</evidence>
<organism evidence="3 4">
    <name type="scientific">Kiloniella antarctica</name>
    <dbReference type="NCBI Taxonomy" id="1550907"/>
    <lineage>
        <taxon>Bacteria</taxon>
        <taxon>Pseudomonadati</taxon>
        <taxon>Pseudomonadota</taxon>
        <taxon>Alphaproteobacteria</taxon>
        <taxon>Rhodospirillales</taxon>
        <taxon>Kiloniellaceae</taxon>
        <taxon>Kiloniella</taxon>
    </lineage>
</organism>
<reference evidence="4" key="1">
    <citation type="journal article" date="2019" name="Int. J. Syst. Evol. Microbiol.">
        <title>The Global Catalogue of Microorganisms (GCM) 10K type strain sequencing project: providing services to taxonomists for standard genome sequencing and annotation.</title>
        <authorList>
            <consortium name="The Broad Institute Genomics Platform"/>
            <consortium name="The Broad Institute Genome Sequencing Center for Infectious Disease"/>
            <person name="Wu L."/>
            <person name="Ma J."/>
        </authorList>
    </citation>
    <scope>NUCLEOTIDE SEQUENCE [LARGE SCALE GENOMIC DNA]</scope>
    <source>
        <strain evidence="4">CGMCC 4.7192</strain>
    </source>
</reference>
<dbReference type="PANTHER" id="PTHR35024:SF4">
    <property type="entry name" value="POLYMER-FORMING CYTOSKELETAL PROTEIN"/>
    <property type="match status" value="1"/>
</dbReference>
<feature type="compositionally biased region" description="Basic and acidic residues" evidence="2">
    <location>
        <begin position="187"/>
        <end position="198"/>
    </location>
</feature>
<comment type="caution">
    <text evidence="3">The sequence shown here is derived from an EMBL/GenBank/DDBJ whole genome shotgun (WGS) entry which is preliminary data.</text>
</comment>
<dbReference type="PANTHER" id="PTHR35024">
    <property type="entry name" value="HYPOTHETICAL CYTOSOLIC PROTEIN"/>
    <property type="match status" value="1"/>
</dbReference>
<keyword evidence="4" id="KW-1185">Reference proteome</keyword>
<evidence type="ECO:0000256" key="2">
    <source>
        <dbReference type="SAM" id="MobiDB-lite"/>
    </source>
</evidence>
<feature type="compositionally biased region" description="Low complexity" evidence="2">
    <location>
        <begin position="1"/>
        <end position="16"/>
    </location>
</feature>
<feature type="compositionally biased region" description="Polar residues" evidence="2">
    <location>
        <begin position="169"/>
        <end position="184"/>
    </location>
</feature>
<gene>
    <name evidence="3" type="ORF">ACFSKO_15825</name>
</gene>
<dbReference type="Pfam" id="PF04519">
    <property type="entry name" value="Bactofilin"/>
    <property type="match status" value="1"/>
</dbReference>